<dbReference type="SUPFAM" id="SSF50104">
    <property type="entry name" value="Translation proteins SH3-like domain"/>
    <property type="match status" value="1"/>
</dbReference>
<dbReference type="InterPro" id="IPR005824">
    <property type="entry name" value="KOW"/>
</dbReference>
<dbReference type="GO" id="GO:0019843">
    <property type="term" value="F:rRNA binding"/>
    <property type="evidence" value="ECO:0007669"/>
    <property type="project" value="UniProtKB-UniRule"/>
</dbReference>
<evidence type="ECO:0000256" key="1">
    <source>
        <dbReference type="ARBA" id="ARBA00010618"/>
    </source>
</evidence>
<keyword evidence="5" id="KW-0699">rRNA-binding</keyword>
<comment type="caution">
    <text evidence="7">The sequence shown here is derived from an EMBL/GenBank/DDBJ whole genome shotgun (WGS) entry which is preliminary data.</text>
</comment>
<dbReference type="EMBL" id="PEVH01000049">
    <property type="protein sequence ID" value="PIU99104.1"/>
    <property type="molecule type" value="Genomic_DNA"/>
</dbReference>
<evidence type="ECO:0000256" key="5">
    <source>
        <dbReference type="HAMAP-Rule" id="MF_01326"/>
    </source>
</evidence>
<sequence length="109" mass="12617">MKIRKNDTVKIISGKNKRKTGKVLSVFPKENKILVEGLNLFKKHIRPKREGQKGEIILVPKPFNASNAMIICPACQKPTRIGHQFEDDKKKMDFSKEKLRICRKCKSRI</sequence>
<dbReference type="Pfam" id="PF00467">
    <property type="entry name" value="KOW"/>
    <property type="match status" value="1"/>
</dbReference>
<evidence type="ECO:0000313" key="7">
    <source>
        <dbReference type="EMBL" id="PIU99104.1"/>
    </source>
</evidence>
<feature type="domain" description="KOW" evidence="6">
    <location>
        <begin position="2"/>
        <end position="29"/>
    </location>
</feature>
<dbReference type="GO" id="GO:0005840">
    <property type="term" value="C:ribosome"/>
    <property type="evidence" value="ECO:0007669"/>
    <property type="project" value="UniProtKB-KW"/>
</dbReference>
<dbReference type="SMART" id="SM00739">
    <property type="entry name" value="KOW"/>
    <property type="match status" value="1"/>
</dbReference>
<evidence type="ECO:0000256" key="2">
    <source>
        <dbReference type="ARBA" id="ARBA00022980"/>
    </source>
</evidence>
<dbReference type="HAMAP" id="MF_01326_B">
    <property type="entry name" value="Ribosomal_uL24_B"/>
    <property type="match status" value="1"/>
</dbReference>
<dbReference type="InterPro" id="IPR014722">
    <property type="entry name" value="Rib_uL2_dom2"/>
</dbReference>
<proteinExistence type="inferred from homology"/>
<dbReference type="AlphaFoldDB" id="A0A2M7B7L3"/>
<dbReference type="InterPro" id="IPR041988">
    <property type="entry name" value="Ribosomal_uL24_KOW"/>
</dbReference>
<dbReference type="InterPro" id="IPR008991">
    <property type="entry name" value="Translation_prot_SH3-like_sf"/>
</dbReference>
<keyword evidence="5" id="KW-0694">RNA-binding</keyword>
<dbReference type="Gene3D" id="2.30.30.30">
    <property type="match status" value="1"/>
</dbReference>
<accession>A0A2M7B7L3</accession>
<dbReference type="Pfam" id="PF17136">
    <property type="entry name" value="ribosomal_L24"/>
    <property type="match status" value="1"/>
</dbReference>
<gene>
    <name evidence="5" type="primary">rplX</name>
    <name evidence="7" type="ORF">COS59_01600</name>
</gene>
<dbReference type="InterPro" id="IPR003256">
    <property type="entry name" value="Ribosomal_uL24"/>
</dbReference>
<dbReference type="Proteomes" id="UP000230131">
    <property type="component" value="Unassembled WGS sequence"/>
</dbReference>
<protein>
    <recommendedName>
        <fullName evidence="4 5">Large ribosomal subunit protein uL24</fullName>
    </recommendedName>
</protein>
<evidence type="ECO:0000256" key="3">
    <source>
        <dbReference type="ARBA" id="ARBA00023274"/>
    </source>
</evidence>
<reference evidence="8" key="1">
    <citation type="submission" date="2017-09" db="EMBL/GenBank/DDBJ databases">
        <title>Depth-based differentiation of microbial function through sediment-hosted aquifers and enrichment of novel symbionts in the deep terrestrial subsurface.</title>
        <authorList>
            <person name="Probst A.J."/>
            <person name="Ladd B."/>
            <person name="Jarett J.K."/>
            <person name="Geller-Mcgrath D.E."/>
            <person name="Sieber C.M.K."/>
            <person name="Emerson J.B."/>
            <person name="Anantharaman K."/>
            <person name="Thomas B.C."/>
            <person name="Malmstrom R."/>
            <person name="Stieglmeier M."/>
            <person name="Klingl A."/>
            <person name="Woyke T."/>
            <person name="Ryan C.M."/>
            <person name="Banfield J.F."/>
        </authorList>
    </citation>
    <scope>NUCLEOTIDE SEQUENCE [LARGE SCALE GENOMIC DNA]</scope>
</reference>
<evidence type="ECO:0000256" key="4">
    <source>
        <dbReference type="ARBA" id="ARBA00035206"/>
    </source>
</evidence>
<dbReference type="GO" id="GO:0006412">
    <property type="term" value="P:translation"/>
    <property type="evidence" value="ECO:0007669"/>
    <property type="project" value="UniProtKB-UniRule"/>
</dbReference>
<dbReference type="GO" id="GO:0003735">
    <property type="term" value="F:structural constituent of ribosome"/>
    <property type="evidence" value="ECO:0007669"/>
    <property type="project" value="InterPro"/>
</dbReference>
<dbReference type="CDD" id="cd06089">
    <property type="entry name" value="KOW_RPL26"/>
    <property type="match status" value="1"/>
</dbReference>
<comment type="function">
    <text evidence="5">One of two assembly initiator proteins, it binds directly to the 5'-end of the 23S rRNA, where it nucleates assembly of the 50S subunit.</text>
</comment>
<dbReference type="NCBIfam" id="TIGR01079">
    <property type="entry name" value="rplX_bact"/>
    <property type="match status" value="1"/>
</dbReference>
<dbReference type="PANTHER" id="PTHR12903">
    <property type="entry name" value="MITOCHONDRIAL RIBOSOMAL PROTEIN L24"/>
    <property type="match status" value="1"/>
</dbReference>
<keyword evidence="3 5" id="KW-0687">Ribonucleoprotein</keyword>
<evidence type="ECO:0000259" key="6">
    <source>
        <dbReference type="SMART" id="SM00739"/>
    </source>
</evidence>
<evidence type="ECO:0000313" key="8">
    <source>
        <dbReference type="Proteomes" id="UP000230131"/>
    </source>
</evidence>
<organism evidence="7 8">
    <name type="scientific">Candidatus Wolfebacteria bacterium CG03_land_8_20_14_0_80_36_15</name>
    <dbReference type="NCBI Taxonomy" id="1975067"/>
    <lineage>
        <taxon>Bacteria</taxon>
        <taxon>Candidatus Wolfeibacteriota</taxon>
    </lineage>
</organism>
<comment type="subunit">
    <text evidence="5">Part of the 50S ribosomal subunit.</text>
</comment>
<comment type="similarity">
    <text evidence="1 5">Belongs to the universal ribosomal protein uL24 family.</text>
</comment>
<dbReference type="GO" id="GO:1990904">
    <property type="term" value="C:ribonucleoprotein complex"/>
    <property type="evidence" value="ECO:0007669"/>
    <property type="project" value="UniProtKB-KW"/>
</dbReference>
<comment type="function">
    <text evidence="5">One of the proteins that surrounds the polypeptide exit tunnel on the outside of the subunit.</text>
</comment>
<name>A0A2M7B7L3_9BACT</name>
<keyword evidence="2 5" id="KW-0689">Ribosomal protein</keyword>
<dbReference type="InterPro" id="IPR057264">
    <property type="entry name" value="Ribosomal_uL24_C"/>
</dbReference>